<dbReference type="HOGENOM" id="CLU_000445_11_28_4"/>
<dbReference type="SUPFAM" id="SSF55073">
    <property type="entry name" value="Nucleotide cyclase"/>
    <property type="match status" value="1"/>
</dbReference>
<evidence type="ECO:0000256" key="1">
    <source>
        <dbReference type="ARBA" id="ARBA00004141"/>
    </source>
</evidence>
<dbReference type="FunFam" id="3.30.70.270:FF:000001">
    <property type="entry name" value="Diguanylate cyclase domain protein"/>
    <property type="match status" value="1"/>
</dbReference>
<dbReference type="GO" id="GO:0016020">
    <property type="term" value="C:membrane"/>
    <property type="evidence" value="ECO:0007669"/>
    <property type="project" value="UniProtKB-SubCell"/>
</dbReference>
<dbReference type="GO" id="GO:0003824">
    <property type="term" value="F:catalytic activity"/>
    <property type="evidence" value="ECO:0007669"/>
    <property type="project" value="UniProtKB-ARBA"/>
</dbReference>
<keyword evidence="2 5" id="KW-0812">Transmembrane</keyword>
<evidence type="ECO:0000256" key="2">
    <source>
        <dbReference type="ARBA" id="ARBA00022692"/>
    </source>
</evidence>
<evidence type="ECO:0000256" key="3">
    <source>
        <dbReference type="ARBA" id="ARBA00022989"/>
    </source>
</evidence>
<comment type="subcellular location">
    <subcellularLocation>
        <location evidence="1">Membrane</location>
        <topology evidence="1">Multi-pass membrane protein</topology>
    </subcellularLocation>
</comment>
<evidence type="ECO:0000259" key="7">
    <source>
        <dbReference type="PROSITE" id="PS50887"/>
    </source>
</evidence>
<dbReference type="Gene3D" id="3.30.70.270">
    <property type="match status" value="1"/>
</dbReference>
<dbReference type="InterPro" id="IPR029787">
    <property type="entry name" value="Nucleotide_cyclase"/>
</dbReference>
<protein>
    <submittedName>
        <fullName evidence="8">Diguanylate cyclase with PAS/PAC sensor</fullName>
    </submittedName>
</protein>
<dbReference type="PANTHER" id="PTHR46663">
    <property type="entry name" value="DIGUANYLATE CYCLASE DGCT-RELATED"/>
    <property type="match status" value="1"/>
</dbReference>
<dbReference type="AlphaFoldDB" id="C6XDV8"/>
<dbReference type="InterPro" id="IPR029095">
    <property type="entry name" value="NarX-like_N"/>
</dbReference>
<dbReference type="SMART" id="SM00267">
    <property type="entry name" value="GGDEF"/>
    <property type="match status" value="1"/>
</dbReference>
<feature type="domain" description="GGDEF" evidence="7">
    <location>
        <begin position="364"/>
        <end position="497"/>
    </location>
</feature>
<dbReference type="InterPro" id="IPR000160">
    <property type="entry name" value="GGDEF_dom"/>
</dbReference>
<gene>
    <name evidence="8" type="ordered locus">Msip34_1488</name>
</gene>
<evidence type="ECO:0000256" key="5">
    <source>
        <dbReference type="SAM" id="Phobius"/>
    </source>
</evidence>
<dbReference type="EMBL" id="CP001674">
    <property type="protein sequence ID" value="ACT50733.1"/>
    <property type="molecule type" value="Genomic_DNA"/>
</dbReference>
<dbReference type="SUPFAM" id="SSF55785">
    <property type="entry name" value="PYP-like sensor domain (PAS domain)"/>
    <property type="match status" value="1"/>
</dbReference>
<dbReference type="PANTHER" id="PTHR46663:SF3">
    <property type="entry name" value="SLL0267 PROTEIN"/>
    <property type="match status" value="1"/>
</dbReference>
<dbReference type="eggNOG" id="COG2199">
    <property type="taxonomic scope" value="Bacteria"/>
</dbReference>
<dbReference type="STRING" id="582744.Msip34_1488"/>
<keyword evidence="4 5" id="KW-0472">Membrane</keyword>
<evidence type="ECO:0000313" key="8">
    <source>
        <dbReference type="EMBL" id="ACT50733.1"/>
    </source>
</evidence>
<evidence type="ECO:0000256" key="4">
    <source>
        <dbReference type="ARBA" id="ARBA00023136"/>
    </source>
</evidence>
<feature type="domain" description="PAS" evidence="6">
    <location>
        <begin position="227"/>
        <end position="270"/>
    </location>
</feature>
<reference evidence="9" key="1">
    <citation type="submission" date="2009-07" db="EMBL/GenBank/DDBJ databases">
        <title>Complete sequence of chromosome of Methylovorus sp. SIP3-4.</title>
        <authorList>
            <person name="Lucas S."/>
            <person name="Copeland A."/>
            <person name="Lapidus A."/>
            <person name="Glavina del Rio T."/>
            <person name="Tice H."/>
            <person name="Bruce D."/>
            <person name="Goodwin L."/>
            <person name="Pitluck S."/>
            <person name="Clum A."/>
            <person name="Larimer F."/>
            <person name="Land M."/>
            <person name="Hauser L."/>
            <person name="Kyrpides N."/>
            <person name="Mikhailova N."/>
            <person name="Kayluzhnaya M."/>
            <person name="Chistoserdova L."/>
        </authorList>
    </citation>
    <scope>NUCLEOTIDE SEQUENCE [LARGE SCALE GENOMIC DNA]</scope>
    <source>
        <strain evidence="9">SIP3-4</strain>
    </source>
</reference>
<dbReference type="InterPro" id="IPR043128">
    <property type="entry name" value="Rev_trsase/Diguanyl_cyclase"/>
</dbReference>
<dbReference type="NCBIfam" id="TIGR00254">
    <property type="entry name" value="GGDEF"/>
    <property type="match status" value="1"/>
</dbReference>
<dbReference type="Pfam" id="PF13675">
    <property type="entry name" value="PilJ"/>
    <property type="match status" value="1"/>
</dbReference>
<dbReference type="Pfam" id="PF00990">
    <property type="entry name" value="GGDEF"/>
    <property type="match status" value="1"/>
</dbReference>
<name>C6XDV8_METGS</name>
<reference evidence="8 9" key="2">
    <citation type="journal article" date="2011" name="J. Bacteriol.">
        <title>Genomes of three methylotrophs from a single niche uncover genetic and metabolic divergence of Methylophilaceae.</title>
        <authorList>
            <person name="Lapidus A."/>
            <person name="Clum A."/>
            <person name="Labutti K."/>
            <person name="Kaluzhnaya M.G."/>
            <person name="Lim S."/>
            <person name="Beck D.A."/>
            <person name="Glavina Del Rio T."/>
            <person name="Nolan M."/>
            <person name="Mavromatis K."/>
            <person name="Huntemann M."/>
            <person name="Lucas S."/>
            <person name="Lidstrom M.E."/>
            <person name="Ivanova N."/>
            <person name="Chistoserdova L."/>
        </authorList>
    </citation>
    <scope>NUCLEOTIDE SEQUENCE [LARGE SCALE GENOMIC DNA]</scope>
    <source>
        <strain evidence="8 9">SIP3-4</strain>
    </source>
</reference>
<dbReference type="PROSITE" id="PS50887">
    <property type="entry name" value="GGDEF"/>
    <property type="match status" value="1"/>
</dbReference>
<feature type="transmembrane region" description="Helical" evidence="5">
    <location>
        <begin position="197"/>
        <end position="217"/>
    </location>
</feature>
<dbReference type="Pfam" id="PF13188">
    <property type="entry name" value="PAS_8"/>
    <property type="match status" value="1"/>
</dbReference>
<dbReference type="Proteomes" id="UP000002743">
    <property type="component" value="Chromosome"/>
</dbReference>
<keyword evidence="9" id="KW-1185">Reference proteome</keyword>
<dbReference type="InterPro" id="IPR000014">
    <property type="entry name" value="PAS"/>
</dbReference>
<dbReference type="CDD" id="cd01949">
    <property type="entry name" value="GGDEF"/>
    <property type="match status" value="1"/>
</dbReference>
<dbReference type="InterPro" id="IPR035965">
    <property type="entry name" value="PAS-like_dom_sf"/>
</dbReference>
<keyword evidence="3 5" id="KW-1133">Transmembrane helix</keyword>
<proteinExistence type="predicted"/>
<evidence type="ECO:0000313" key="9">
    <source>
        <dbReference type="Proteomes" id="UP000002743"/>
    </source>
</evidence>
<dbReference type="KEGG" id="mei:Msip34_1488"/>
<dbReference type="Gene3D" id="3.30.450.20">
    <property type="entry name" value="PAS domain"/>
    <property type="match status" value="1"/>
</dbReference>
<organism evidence="8 9">
    <name type="scientific">Methylovorus glucosotrophus (strain SIP3-4)</name>
    <dbReference type="NCBI Taxonomy" id="582744"/>
    <lineage>
        <taxon>Bacteria</taxon>
        <taxon>Pseudomonadati</taxon>
        <taxon>Pseudomonadota</taxon>
        <taxon>Betaproteobacteria</taxon>
        <taxon>Nitrosomonadales</taxon>
        <taxon>Methylophilaceae</taxon>
        <taxon>Methylovorus</taxon>
    </lineage>
</organism>
<sequence>MIKRRMEFLPKQNQARFRAVSIAISAFFLLDLALLGTTFLLSDQVKENAIVINLAGRQRMLSQRMVKCLLQLERAPSDETARQASLQELELTYHLFDNTLRSFTEGGTTTGTEGLPQKVSKVTQPKARLLLTQTEALWSPYRSAIENLLADQAMDNAKLNTAVSLALQQNQELLRLMNQLTGSLEANAVNKTKEVHFLQTLMLSMALLSFLLVMLLMKSELKRANKQRETLDKIIDTINAGILILDEHDKVHAANQPAAQLFGYDDKQAMLGLRKAHLLFEWDKQLLGRRQDSATFYAAMQESDFPLEESPLKVVTISDISQQRSVEASLNKLAYYDALTGLPNRLLFEDRLHQGMFACKRQGSKLAVLFVDLDKFKEVNDSFGHHIGDLLLKEIARRLRSQLREEDTVSRLGGDEFVILLNSINSVEDSEKIVRNLLAALRAPFTTESVTLYQEASIGICIYPDHAQDEATIVNKADQAMYIAKRDSQRHYAFFSEIDAADA</sequence>
<dbReference type="InterPro" id="IPR052163">
    <property type="entry name" value="DGC-Regulatory_Protein"/>
</dbReference>
<accession>C6XDV8</accession>
<evidence type="ECO:0000259" key="6">
    <source>
        <dbReference type="PROSITE" id="PS50112"/>
    </source>
</evidence>
<dbReference type="PROSITE" id="PS50112">
    <property type="entry name" value="PAS"/>
    <property type="match status" value="1"/>
</dbReference>